<comment type="function">
    <text evidence="4">Functions in the N-end rule pathway of protein degradation where it conjugates Leu, Phe and, less efficiently, Met from aminoacyl-tRNAs to the N-termini of proteins containing an N-terminal arginine or lysine.</text>
</comment>
<dbReference type="AlphaFoldDB" id="A0A315ZW61"/>
<dbReference type="HAMAP" id="MF_00688">
    <property type="entry name" value="Leu_Phe_trans"/>
    <property type="match status" value="1"/>
</dbReference>
<dbReference type="Pfam" id="PF03588">
    <property type="entry name" value="Leu_Phe_trans"/>
    <property type="match status" value="1"/>
</dbReference>
<dbReference type="GO" id="GO:0008914">
    <property type="term" value="F:leucyl-tRNA--protein transferase activity"/>
    <property type="evidence" value="ECO:0007669"/>
    <property type="project" value="UniProtKB-UniRule"/>
</dbReference>
<keyword evidence="1 4" id="KW-0963">Cytoplasm</keyword>
<dbReference type="EMBL" id="QGDQ01000024">
    <property type="protein sequence ID" value="PWJ49866.1"/>
    <property type="molecule type" value="Genomic_DNA"/>
</dbReference>
<comment type="similarity">
    <text evidence="4">Belongs to the L/F-transferase family.</text>
</comment>
<dbReference type="PANTHER" id="PTHR30098:SF2">
    <property type="entry name" value="LEUCYL_PHENYLALANYL-TRNA--PROTEIN TRANSFERASE"/>
    <property type="match status" value="1"/>
</dbReference>
<dbReference type="Gene3D" id="3.40.630.70">
    <property type="entry name" value="Leucyl/phenylalanyl-tRNA-protein transferase, C-terminal domain"/>
    <property type="match status" value="1"/>
</dbReference>
<keyword evidence="3 4" id="KW-0012">Acyltransferase</keyword>
<dbReference type="InterPro" id="IPR016181">
    <property type="entry name" value="Acyl_CoA_acyltransferase"/>
</dbReference>
<sequence>MGEVAGTGGDLEPGTLLAAYRVGLFPMGVGGGGAGPIGWWSPDPRGVLPLDGLRVSKSLRRSVRRYETTVDTAFDDVVEGCADPSRPHRWITPEVAAAYGRLHRLGWAHSVEVWDGAPGERLVGGLYGVSVSGLFAGESMFSRATDASKVALVRLVSVLHADGDPRRLLDVQWSTSHLASLGVVELSRADYAKALRRALEAPPPVW</sequence>
<dbReference type="GO" id="GO:0005737">
    <property type="term" value="C:cytoplasm"/>
    <property type="evidence" value="ECO:0007669"/>
    <property type="project" value="UniProtKB-SubCell"/>
</dbReference>
<name>A0A315ZW61_9ACTN</name>
<dbReference type="InterPro" id="IPR004616">
    <property type="entry name" value="Leu/Phe-tRNA_Trfase"/>
</dbReference>
<keyword evidence="6" id="KW-1185">Reference proteome</keyword>
<evidence type="ECO:0000313" key="5">
    <source>
        <dbReference type="EMBL" id="PWJ49866.1"/>
    </source>
</evidence>
<reference evidence="5 6" key="1">
    <citation type="submission" date="2018-03" db="EMBL/GenBank/DDBJ databases">
        <title>Genomic Encyclopedia of Archaeal and Bacterial Type Strains, Phase II (KMG-II): from individual species to whole genera.</title>
        <authorList>
            <person name="Goeker M."/>
        </authorList>
    </citation>
    <scope>NUCLEOTIDE SEQUENCE [LARGE SCALE GENOMIC DNA]</scope>
    <source>
        <strain evidence="5 6">DSM 44889</strain>
    </source>
</reference>
<comment type="caution">
    <text evidence="5">The sequence shown here is derived from an EMBL/GenBank/DDBJ whole genome shotgun (WGS) entry which is preliminary data.</text>
</comment>
<dbReference type="NCBIfam" id="TIGR00667">
    <property type="entry name" value="aat"/>
    <property type="match status" value="1"/>
</dbReference>
<evidence type="ECO:0000313" key="6">
    <source>
        <dbReference type="Proteomes" id="UP000245469"/>
    </source>
</evidence>
<dbReference type="Gene3D" id="3.30.70.3550">
    <property type="entry name" value="Leucyl/phenylalanyl-tRNA-protein transferase, N-terminal domain"/>
    <property type="match status" value="1"/>
</dbReference>
<proteinExistence type="inferred from homology"/>
<accession>A0A315ZW61</accession>
<comment type="catalytic activity">
    <reaction evidence="4">
        <text>N-terminal L-arginyl-[protein] + L-leucyl-tRNA(Leu) = N-terminal L-leucyl-L-arginyl-[protein] + tRNA(Leu) + H(+)</text>
        <dbReference type="Rhea" id="RHEA:50416"/>
        <dbReference type="Rhea" id="RHEA-COMP:9613"/>
        <dbReference type="Rhea" id="RHEA-COMP:9622"/>
        <dbReference type="Rhea" id="RHEA-COMP:12672"/>
        <dbReference type="Rhea" id="RHEA-COMP:12673"/>
        <dbReference type="ChEBI" id="CHEBI:15378"/>
        <dbReference type="ChEBI" id="CHEBI:64719"/>
        <dbReference type="ChEBI" id="CHEBI:78442"/>
        <dbReference type="ChEBI" id="CHEBI:78494"/>
        <dbReference type="ChEBI" id="CHEBI:133044"/>
        <dbReference type="EC" id="2.3.2.6"/>
    </reaction>
</comment>
<evidence type="ECO:0000256" key="2">
    <source>
        <dbReference type="ARBA" id="ARBA00022679"/>
    </source>
</evidence>
<dbReference type="Proteomes" id="UP000245469">
    <property type="component" value="Unassembled WGS sequence"/>
</dbReference>
<comment type="catalytic activity">
    <reaction evidence="4">
        <text>L-phenylalanyl-tRNA(Phe) + an N-terminal L-alpha-aminoacyl-[protein] = an N-terminal L-phenylalanyl-L-alpha-aminoacyl-[protein] + tRNA(Phe)</text>
        <dbReference type="Rhea" id="RHEA:43632"/>
        <dbReference type="Rhea" id="RHEA-COMP:9668"/>
        <dbReference type="Rhea" id="RHEA-COMP:9699"/>
        <dbReference type="Rhea" id="RHEA-COMP:10636"/>
        <dbReference type="Rhea" id="RHEA-COMP:10637"/>
        <dbReference type="ChEBI" id="CHEBI:78442"/>
        <dbReference type="ChEBI" id="CHEBI:78531"/>
        <dbReference type="ChEBI" id="CHEBI:78597"/>
        <dbReference type="ChEBI" id="CHEBI:83561"/>
        <dbReference type="EC" id="2.3.2.6"/>
    </reaction>
</comment>
<dbReference type="SUPFAM" id="SSF55729">
    <property type="entry name" value="Acyl-CoA N-acyltransferases (Nat)"/>
    <property type="match status" value="1"/>
</dbReference>
<evidence type="ECO:0000256" key="1">
    <source>
        <dbReference type="ARBA" id="ARBA00022490"/>
    </source>
</evidence>
<dbReference type="EC" id="2.3.2.6" evidence="4"/>
<keyword evidence="2 4" id="KW-0808">Transferase</keyword>
<dbReference type="PANTHER" id="PTHR30098">
    <property type="entry name" value="LEUCYL/PHENYLALANYL-TRNA--PROTEIN TRANSFERASE"/>
    <property type="match status" value="1"/>
</dbReference>
<dbReference type="InterPro" id="IPR042203">
    <property type="entry name" value="Leu/Phe-tRNA_Trfase_C"/>
</dbReference>
<dbReference type="InterPro" id="IPR042221">
    <property type="entry name" value="Leu/Phe-tRNA_Trfase_N"/>
</dbReference>
<evidence type="ECO:0000256" key="4">
    <source>
        <dbReference type="HAMAP-Rule" id="MF_00688"/>
    </source>
</evidence>
<dbReference type="GO" id="GO:0030163">
    <property type="term" value="P:protein catabolic process"/>
    <property type="evidence" value="ECO:0007669"/>
    <property type="project" value="UniProtKB-UniRule"/>
</dbReference>
<comment type="catalytic activity">
    <reaction evidence="4">
        <text>N-terminal L-lysyl-[protein] + L-leucyl-tRNA(Leu) = N-terminal L-leucyl-L-lysyl-[protein] + tRNA(Leu) + H(+)</text>
        <dbReference type="Rhea" id="RHEA:12340"/>
        <dbReference type="Rhea" id="RHEA-COMP:9613"/>
        <dbReference type="Rhea" id="RHEA-COMP:9622"/>
        <dbReference type="Rhea" id="RHEA-COMP:12670"/>
        <dbReference type="Rhea" id="RHEA-COMP:12671"/>
        <dbReference type="ChEBI" id="CHEBI:15378"/>
        <dbReference type="ChEBI" id="CHEBI:65249"/>
        <dbReference type="ChEBI" id="CHEBI:78442"/>
        <dbReference type="ChEBI" id="CHEBI:78494"/>
        <dbReference type="ChEBI" id="CHEBI:133043"/>
        <dbReference type="EC" id="2.3.2.6"/>
    </reaction>
</comment>
<organism evidence="5 6">
    <name type="scientific">Quadrisphaera granulorum</name>
    <dbReference type="NCBI Taxonomy" id="317664"/>
    <lineage>
        <taxon>Bacteria</taxon>
        <taxon>Bacillati</taxon>
        <taxon>Actinomycetota</taxon>
        <taxon>Actinomycetes</taxon>
        <taxon>Kineosporiales</taxon>
        <taxon>Kineosporiaceae</taxon>
        <taxon>Quadrisphaera</taxon>
    </lineage>
</organism>
<evidence type="ECO:0000256" key="3">
    <source>
        <dbReference type="ARBA" id="ARBA00023315"/>
    </source>
</evidence>
<protein>
    <recommendedName>
        <fullName evidence="4">Leucyl/phenylalanyl-tRNA--protein transferase</fullName>
        <ecNumber evidence="4">2.3.2.6</ecNumber>
    </recommendedName>
    <alternativeName>
        <fullName evidence="4">L/F-transferase</fullName>
    </alternativeName>
    <alternativeName>
        <fullName evidence="4">Leucyltransferase</fullName>
    </alternativeName>
    <alternativeName>
        <fullName evidence="4">Phenyalanyltransferase</fullName>
    </alternativeName>
</protein>
<gene>
    <name evidence="4" type="primary">aat</name>
    <name evidence="5" type="ORF">BXY45_12432</name>
</gene>
<comment type="subcellular location">
    <subcellularLocation>
        <location evidence="4">Cytoplasm</location>
    </subcellularLocation>
</comment>